<dbReference type="OrthoDB" id="6079678at2759"/>
<evidence type="ECO:0008006" key="3">
    <source>
        <dbReference type="Google" id="ProtNLM"/>
    </source>
</evidence>
<comment type="caution">
    <text evidence="1">The sequence shown here is derived from an EMBL/GenBank/DDBJ whole genome shotgun (WGS) entry which is preliminary data.</text>
</comment>
<evidence type="ECO:0000313" key="2">
    <source>
        <dbReference type="Proteomes" id="UP000625711"/>
    </source>
</evidence>
<dbReference type="EMBL" id="JAACXV010000311">
    <property type="protein sequence ID" value="KAF7280241.1"/>
    <property type="molecule type" value="Genomic_DNA"/>
</dbReference>
<accession>A0A834MD70</accession>
<dbReference type="InterPro" id="IPR015919">
    <property type="entry name" value="Cadherin-like_sf"/>
</dbReference>
<dbReference type="SUPFAM" id="SSF49313">
    <property type="entry name" value="Cadherin-like"/>
    <property type="match status" value="1"/>
</dbReference>
<organism evidence="1 2">
    <name type="scientific">Rhynchophorus ferrugineus</name>
    <name type="common">Red palm weevil</name>
    <name type="synonym">Curculio ferrugineus</name>
    <dbReference type="NCBI Taxonomy" id="354439"/>
    <lineage>
        <taxon>Eukaryota</taxon>
        <taxon>Metazoa</taxon>
        <taxon>Ecdysozoa</taxon>
        <taxon>Arthropoda</taxon>
        <taxon>Hexapoda</taxon>
        <taxon>Insecta</taxon>
        <taxon>Pterygota</taxon>
        <taxon>Neoptera</taxon>
        <taxon>Endopterygota</taxon>
        <taxon>Coleoptera</taxon>
        <taxon>Polyphaga</taxon>
        <taxon>Cucujiformia</taxon>
        <taxon>Curculionidae</taxon>
        <taxon>Dryophthorinae</taxon>
        <taxon>Rhynchophorus</taxon>
    </lineage>
</organism>
<reference evidence="1" key="1">
    <citation type="submission" date="2020-08" db="EMBL/GenBank/DDBJ databases">
        <title>Genome sequencing and assembly of the red palm weevil Rhynchophorus ferrugineus.</title>
        <authorList>
            <person name="Dias G.B."/>
            <person name="Bergman C.M."/>
            <person name="Manee M."/>
        </authorList>
    </citation>
    <scope>NUCLEOTIDE SEQUENCE</scope>
    <source>
        <strain evidence="1">AA-2017</strain>
        <tissue evidence="1">Whole larva</tissue>
    </source>
</reference>
<keyword evidence="2" id="KW-1185">Reference proteome</keyword>
<name>A0A834MD70_RHYFE</name>
<gene>
    <name evidence="1" type="ORF">GWI33_006284</name>
</gene>
<proteinExistence type="predicted"/>
<dbReference type="Proteomes" id="UP000625711">
    <property type="component" value="Unassembled WGS sequence"/>
</dbReference>
<protein>
    <recommendedName>
        <fullName evidence="3">Cadherin domain-containing protein</fullName>
    </recommendedName>
</protein>
<dbReference type="GO" id="GO:0016020">
    <property type="term" value="C:membrane"/>
    <property type="evidence" value="ECO:0007669"/>
    <property type="project" value="InterPro"/>
</dbReference>
<dbReference type="GO" id="GO:0005509">
    <property type="term" value="F:calcium ion binding"/>
    <property type="evidence" value="ECO:0007669"/>
    <property type="project" value="InterPro"/>
</dbReference>
<sequence>MLNVHCSCLLSVTKFIRIGIADRNESAPFFDKLIYEADVDENEDIGNIVLNVTAKAHNEYVPLDLLRSTREAQTT</sequence>
<evidence type="ECO:0000313" key="1">
    <source>
        <dbReference type="EMBL" id="KAF7280241.1"/>
    </source>
</evidence>
<dbReference type="AlphaFoldDB" id="A0A834MD70"/>